<feature type="region of interest" description="Disordered" evidence="1">
    <location>
        <begin position="294"/>
        <end position="340"/>
    </location>
</feature>
<reference evidence="3 4" key="1">
    <citation type="journal article" date="2018" name="Cell">
        <title>The Chara Genome: Secondary Complexity and Implications for Plant Terrestrialization.</title>
        <authorList>
            <person name="Nishiyama T."/>
            <person name="Sakayama H."/>
            <person name="Vries J.D."/>
            <person name="Buschmann H."/>
            <person name="Saint-Marcoux D."/>
            <person name="Ullrich K.K."/>
            <person name="Haas F.B."/>
            <person name="Vanderstraeten L."/>
            <person name="Becker D."/>
            <person name="Lang D."/>
            <person name="Vosolsobe S."/>
            <person name="Rombauts S."/>
            <person name="Wilhelmsson P.K.I."/>
            <person name="Janitza P."/>
            <person name="Kern R."/>
            <person name="Heyl A."/>
            <person name="Rumpler F."/>
            <person name="Villalobos L.I.A.C."/>
            <person name="Clay J.M."/>
            <person name="Skokan R."/>
            <person name="Toyoda A."/>
            <person name="Suzuki Y."/>
            <person name="Kagoshima H."/>
            <person name="Schijlen E."/>
            <person name="Tajeshwar N."/>
            <person name="Catarino B."/>
            <person name="Hetherington A.J."/>
            <person name="Saltykova A."/>
            <person name="Bonnot C."/>
            <person name="Breuninger H."/>
            <person name="Symeonidi A."/>
            <person name="Radhakrishnan G.V."/>
            <person name="Van Nieuwerburgh F."/>
            <person name="Deforce D."/>
            <person name="Chang C."/>
            <person name="Karol K.G."/>
            <person name="Hedrich R."/>
            <person name="Ulvskov P."/>
            <person name="Glockner G."/>
            <person name="Delwiche C.F."/>
            <person name="Petrasek J."/>
            <person name="Van de Peer Y."/>
            <person name="Friml J."/>
            <person name="Beilby M."/>
            <person name="Dolan L."/>
            <person name="Kohara Y."/>
            <person name="Sugano S."/>
            <person name="Fujiyama A."/>
            <person name="Delaux P.-M."/>
            <person name="Quint M."/>
            <person name="TheiBen G."/>
            <person name="Hagemann M."/>
            <person name="Harholt J."/>
            <person name="Dunand C."/>
            <person name="Zachgo S."/>
            <person name="Langdale J."/>
            <person name="Maumus F."/>
            <person name="Straeten D.V.D."/>
            <person name="Gould S.B."/>
            <person name="Rensing S.A."/>
        </authorList>
    </citation>
    <scope>NUCLEOTIDE SEQUENCE [LARGE SCALE GENOMIC DNA]</scope>
    <source>
        <strain evidence="3 4">S276</strain>
    </source>
</reference>
<gene>
    <name evidence="3" type="ORF">CBR_g12793</name>
</gene>
<feature type="domain" description="Myb-like" evidence="2">
    <location>
        <begin position="190"/>
        <end position="260"/>
    </location>
</feature>
<evidence type="ECO:0000259" key="2">
    <source>
        <dbReference type="PROSITE" id="PS50090"/>
    </source>
</evidence>
<keyword evidence="4" id="KW-1185">Reference proteome</keyword>
<comment type="caution">
    <text evidence="3">The sequence shown here is derived from an EMBL/GenBank/DDBJ whole genome shotgun (WGS) entry which is preliminary data.</text>
</comment>
<dbReference type="InterPro" id="IPR001005">
    <property type="entry name" value="SANT/Myb"/>
</dbReference>
<dbReference type="OrthoDB" id="691673at2759"/>
<evidence type="ECO:0000256" key="1">
    <source>
        <dbReference type="SAM" id="MobiDB-lite"/>
    </source>
</evidence>
<protein>
    <recommendedName>
        <fullName evidence="2">Myb-like domain-containing protein</fullName>
    </recommendedName>
</protein>
<proteinExistence type="predicted"/>
<accession>A0A388KSQ3</accession>
<dbReference type="PROSITE" id="PS50090">
    <property type="entry name" value="MYB_LIKE"/>
    <property type="match status" value="1"/>
</dbReference>
<dbReference type="Gene3D" id="1.10.10.60">
    <property type="entry name" value="Homeodomain-like"/>
    <property type="match status" value="1"/>
</dbReference>
<feature type="compositionally biased region" description="Basic and acidic residues" evidence="1">
    <location>
        <begin position="163"/>
        <end position="185"/>
    </location>
</feature>
<feature type="region of interest" description="Disordered" evidence="1">
    <location>
        <begin position="136"/>
        <end position="198"/>
    </location>
</feature>
<evidence type="ECO:0000313" key="4">
    <source>
        <dbReference type="Proteomes" id="UP000265515"/>
    </source>
</evidence>
<dbReference type="Gramene" id="GBG73077">
    <property type="protein sequence ID" value="GBG73077"/>
    <property type="gene ID" value="CBR_g12793"/>
</dbReference>
<feature type="compositionally biased region" description="Basic and acidic residues" evidence="1">
    <location>
        <begin position="412"/>
        <end position="424"/>
    </location>
</feature>
<dbReference type="AlphaFoldDB" id="A0A388KSQ3"/>
<feature type="compositionally biased region" description="Basic and acidic residues" evidence="1">
    <location>
        <begin position="145"/>
        <end position="154"/>
    </location>
</feature>
<evidence type="ECO:0000313" key="3">
    <source>
        <dbReference type="EMBL" id="GBG73077.1"/>
    </source>
</evidence>
<organism evidence="3 4">
    <name type="scientific">Chara braunii</name>
    <name type="common">Braun's stonewort</name>
    <dbReference type="NCBI Taxonomy" id="69332"/>
    <lineage>
        <taxon>Eukaryota</taxon>
        <taxon>Viridiplantae</taxon>
        <taxon>Streptophyta</taxon>
        <taxon>Charophyceae</taxon>
        <taxon>Charales</taxon>
        <taxon>Characeae</taxon>
        <taxon>Chara</taxon>
    </lineage>
</organism>
<dbReference type="EMBL" id="BFEA01000177">
    <property type="protein sequence ID" value="GBG73077.1"/>
    <property type="molecule type" value="Genomic_DNA"/>
</dbReference>
<name>A0A388KSQ3_CHABU</name>
<dbReference type="Proteomes" id="UP000265515">
    <property type="component" value="Unassembled WGS sequence"/>
</dbReference>
<feature type="region of interest" description="Disordered" evidence="1">
    <location>
        <begin position="404"/>
        <end position="424"/>
    </location>
</feature>
<sequence>MNVVRHLRWRIVPWPSVGRRVHGLAGDFMRRGLVADVQPLWGRAELSAMGGSRVLQGASPAIGMLSVVGVAQAPRNSEVHQRRMSVDVQARGVDGSSPDLFSAMDSRGYRQWHEEGRSDARIGFLGNTAGETGEAVVEGTGMGNRGERTQKNDDDGTTSAAVDKIDEGVGDRTKPRPAGGRERKGGSSPRPPKKNNPWSLEERLNLAKLASEDDAVMVDAEGAQACMTRSKRWEWVAERLGDISYSRTTEDCRKKWAEMVKKLGVSLTFERQWWDAMEWYRLKKSVACNDTLASEDLRGGGSPSGCETGSEGGGTDASDTATKTRRTSSGKARGGDSPMSMYSMASVMEESTRALCEGLDKAGNTLARSSTDGSRMIAMEIGAVASAMRQGNAVLEMLVGVMAARGAGSGRGADDNRDTDPSTR</sequence>